<keyword evidence="4" id="KW-1185">Reference proteome</keyword>
<name>A0A0D8MUV3_PHOLE</name>
<dbReference type="Proteomes" id="UP000240410">
    <property type="component" value="Unassembled WGS sequence"/>
</dbReference>
<dbReference type="InterPro" id="IPR021811">
    <property type="entry name" value="DUF3389"/>
</dbReference>
<dbReference type="Proteomes" id="UP000241566">
    <property type="component" value="Unassembled WGS sequence"/>
</dbReference>
<evidence type="ECO:0000313" key="4">
    <source>
        <dbReference type="Proteomes" id="UP000241566"/>
    </source>
</evidence>
<reference evidence="2 3" key="1">
    <citation type="submission" date="2018-03" db="EMBL/GenBank/DDBJ databases">
        <title>Whole genome sequencing of Histamine producing bacteria.</title>
        <authorList>
            <person name="Butler K."/>
        </authorList>
    </citation>
    <scope>NUCLEOTIDE SEQUENCE [LARGE SCALE GENOMIC DNA]</scope>
    <source>
        <strain evidence="1 4">ATCC 25521</strain>
        <strain evidence="2 3">ATCC 33979</strain>
    </source>
</reference>
<dbReference type="RefSeq" id="WP_023934481.1">
    <property type="nucleotide sequence ID" value="NZ_CP131599.1"/>
</dbReference>
<accession>A0A0D8MUV3</accession>
<sequence>MIIEFEQGKIIATQHEVVVRINGNARINLQAQIDELTLIAGANVVTAVGSGINWSLKLDSNEQLQLLADEIGIAITCY</sequence>
<organism evidence="2 3">
    <name type="scientific">Photobacterium leiognathi</name>
    <dbReference type="NCBI Taxonomy" id="553611"/>
    <lineage>
        <taxon>Bacteria</taxon>
        <taxon>Pseudomonadati</taxon>
        <taxon>Pseudomonadota</taxon>
        <taxon>Gammaproteobacteria</taxon>
        <taxon>Vibrionales</taxon>
        <taxon>Vibrionaceae</taxon>
        <taxon>Photobacterium</taxon>
    </lineage>
</organism>
<comment type="caution">
    <text evidence="2">The sequence shown here is derived from an EMBL/GenBank/DDBJ whole genome shotgun (WGS) entry which is preliminary data.</text>
</comment>
<dbReference type="OrthoDB" id="6271555at2"/>
<evidence type="ECO:0000313" key="1">
    <source>
        <dbReference type="EMBL" id="PSV85440.1"/>
    </source>
</evidence>
<protein>
    <submittedName>
        <fullName evidence="2">DUF3389 domain-containing protein</fullName>
    </submittedName>
</protein>
<dbReference type="STRING" id="553611.GCA_001557755_03215"/>
<dbReference type="Pfam" id="PF11869">
    <property type="entry name" value="DUF3389"/>
    <property type="match status" value="1"/>
</dbReference>
<proteinExistence type="predicted"/>
<dbReference type="EMBL" id="PYOI01000006">
    <property type="protein sequence ID" value="PSV85440.1"/>
    <property type="molecule type" value="Genomic_DNA"/>
</dbReference>
<evidence type="ECO:0000313" key="3">
    <source>
        <dbReference type="Proteomes" id="UP000240410"/>
    </source>
</evidence>
<gene>
    <name evidence="2" type="ORF">CTM89_05045</name>
    <name evidence="1" type="ORF">CTM94_06290</name>
</gene>
<dbReference type="AlphaFoldDB" id="A0A0D8MUV3"/>
<dbReference type="EMBL" id="PYOJ01000004">
    <property type="protein sequence ID" value="PSV92305.1"/>
    <property type="molecule type" value="Genomic_DNA"/>
</dbReference>
<evidence type="ECO:0000313" key="2">
    <source>
        <dbReference type="EMBL" id="PSV92305.1"/>
    </source>
</evidence>